<dbReference type="GO" id="GO:0005525">
    <property type="term" value="F:GTP binding"/>
    <property type="evidence" value="ECO:0007669"/>
    <property type="project" value="UniProtKB-KW"/>
</dbReference>
<evidence type="ECO:0000313" key="8">
    <source>
        <dbReference type="EMBL" id="RKO93266.1"/>
    </source>
</evidence>
<keyword evidence="2" id="KW-0963">Cytoplasm</keyword>
<dbReference type="GO" id="GO:0003746">
    <property type="term" value="F:translation elongation factor activity"/>
    <property type="evidence" value="ECO:0007669"/>
    <property type="project" value="UniProtKB-KW"/>
</dbReference>
<dbReference type="SUPFAM" id="SSF50447">
    <property type="entry name" value="Translation proteins"/>
    <property type="match status" value="1"/>
</dbReference>
<keyword evidence="3" id="KW-0547">Nucleotide-binding</keyword>
<keyword evidence="9" id="KW-1185">Reference proteome</keyword>
<dbReference type="Gene3D" id="2.40.30.10">
    <property type="entry name" value="Translation factors"/>
    <property type="match status" value="2"/>
</dbReference>
<dbReference type="InterPro" id="IPR027417">
    <property type="entry name" value="P-loop_NTPase"/>
</dbReference>
<evidence type="ECO:0000256" key="2">
    <source>
        <dbReference type="ARBA" id="ARBA00022490"/>
    </source>
</evidence>
<feature type="transmembrane region" description="Helical" evidence="5">
    <location>
        <begin position="257"/>
        <end position="280"/>
    </location>
</feature>
<dbReference type="SUPFAM" id="SSF50465">
    <property type="entry name" value="EF-Tu/eEF-1alpha/eIF2-gamma C-terminal domain"/>
    <property type="match status" value="1"/>
</dbReference>
<keyword evidence="8" id="KW-0396">Initiation factor</keyword>
<dbReference type="InterPro" id="IPR054696">
    <property type="entry name" value="GTP-eEF1A_C"/>
</dbReference>
<keyword evidence="5" id="KW-1133">Transmembrane helix</keyword>
<dbReference type="InterPro" id="IPR009000">
    <property type="entry name" value="Transl_B-barrel_sf"/>
</dbReference>
<evidence type="ECO:0000256" key="1">
    <source>
        <dbReference type="ARBA" id="ARBA00004496"/>
    </source>
</evidence>
<organism evidence="8 9">
    <name type="scientific">Blyttiomyces helicus</name>
    <dbReference type="NCBI Taxonomy" id="388810"/>
    <lineage>
        <taxon>Eukaryota</taxon>
        <taxon>Fungi</taxon>
        <taxon>Fungi incertae sedis</taxon>
        <taxon>Chytridiomycota</taxon>
        <taxon>Chytridiomycota incertae sedis</taxon>
        <taxon>Chytridiomycetes</taxon>
        <taxon>Chytridiomycetes incertae sedis</taxon>
        <taxon>Blyttiomyces</taxon>
    </lineage>
</organism>
<dbReference type="GO" id="GO:0003743">
    <property type="term" value="F:translation initiation factor activity"/>
    <property type="evidence" value="ECO:0007669"/>
    <property type="project" value="UniProtKB-KW"/>
</dbReference>
<reference evidence="9" key="1">
    <citation type="journal article" date="2018" name="Nat. Microbiol.">
        <title>Leveraging single-cell genomics to expand the fungal tree of life.</title>
        <authorList>
            <person name="Ahrendt S.R."/>
            <person name="Quandt C.A."/>
            <person name="Ciobanu D."/>
            <person name="Clum A."/>
            <person name="Salamov A."/>
            <person name="Andreopoulos B."/>
            <person name="Cheng J.F."/>
            <person name="Woyke T."/>
            <person name="Pelin A."/>
            <person name="Henrissat B."/>
            <person name="Reynolds N.K."/>
            <person name="Benny G.L."/>
            <person name="Smith M.E."/>
            <person name="James T.Y."/>
            <person name="Grigoriev I.V."/>
        </authorList>
    </citation>
    <scope>NUCLEOTIDE SEQUENCE [LARGE SCALE GENOMIC DNA]</scope>
</reference>
<dbReference type="CDD" id="cd16267">
    <property type="entry name" value="HBS1-like_II"/>
    <property type="match status" value="1"/>
</dbReference>
<evidence type="ECO:0000259" key="7">
    <source>
        <dbReference type="Pfam" id="PF22594"/>
    </source>
</evidence>
<keyword evidence="4" id="KW-0342">GTP-binding</keyword>
<proteinExistence type="predicted"/>
<gene>
    <name evidence="8" type="ORF">BDK51DRAFT_16415</name>
</gene>
<dbReference type="Pfam" id="PF22594">
    <property type="entry name" value="GTP-eEF1A_C"/>
    <property type="match status" value="1"/>
</dbReference>
<dbReference type="CDD" id="cd04093">
    <property type="entry name" value="HBS1_C_III"/>
    <property type="match status" value="1"/>
</dbReference>
<keyword evidence="5" id="KW-0472">Membrane</keyword>
<dbReference type="PANTHER" id="PTHR23115">
    <property type="entry name" value="TRANSLATION FACTOR"/>
    <property type="match status" value="1"/>
</dbReference>
<dbReference type="Proteomes" id="UP000269721">
    <property type="component" value="Unassembled WGS sequence"/>
</dbReference>
<dbReference type="InterPro" id="IPR004161">
    <property type="entry name" value="EFTu-like_2"/>
</dbReference>
<evidence type="ECO:0000256" key="5">
    <source>
        <dbReference type="SAM" id="Phobius"/>
    </source>
</evidence>
<feature type="domain" description="GTP-eEF1A C-terminal" evidence="7">
    <location>
        <begin position="173"/>
        <end position="270"/>
    </location>
</feature>
<accession>A0A4P9WQV5</accession>
<sequence>DWSQERFEYIKEKLTYFLLQVGFRKQKVFFVPTSGFTGENLLRRKNPALSSWYSGPTLIEQIDAFETPHRTLDKPFRMSIVDLFKGGIGAGGGSVSVSGRIEAGSVQIGDQLVVMPINEVGTVKALEIGEEPAKWAAAGDNILMSLAGLDILHLSTGNIVCDVNKPITVTSYFRAQIVTFDIHIPLTIGVPVILHHQSLTEPATITKLTAILNKNTGEIIKKNPRALTKNVTATVEIKVKRPICIETFQDSKELGRFMLRAGSTTVAAGIGGFILLCWIVP</sequence>
<evidence type="ECO:0000256" key="3">
    <source>
        <dbReference type="ARBA" id="ARBA00022741"/>
    </source>
</evidence>
<dbReference type="FunFam" id="2.40.30.10:FF:000020">
    <property type="entry name" value="Translation elongation factor EF-1"/>
    <property type="match status" value="1"/>
</dbReference>
<keyword evidence="8" id="KW-0251">Elongation factor</keyword>
<keyword evidence="8" id="KW-0648">Protein biosynthesis</keyword>
<dbReference type="EMBL" id="KZ994310">
    <property type="protein sequence ID" value="RKO93266.1"/>
    <property type="molecule type" value="Genomic_DNA"/>
</dbReference>
<dbReference type="GO" id="GO:0002184">
    <property type="term" value="P:cytoplasmic translational termination"/>
    <property type="evidence" value="ECO:0007669"/>
    <property type="project" value="UniProtKB-ARBA"/>
</dbReference>
<dbReference type="AlphaFoldDB" id="A0A4P9WQV5"/>
<evidence type="ECO:0000256" key="4">
    <source>
        <dbReference type="ARBA" id="ARBA00023134"/>
    </source>
</evidence>
<feature type="domain" description="Translation elongation factor EFTu-like" evidence="6">
    <location>
        <begin position="97"/>
        <end position="161"/>
    </location>
</feature>
<dbReference type="GO" id="GO:0005829">
    <property type="term" value="C:cytosol"/>
    <property type="evidence" value="ECO:0007669"/>
    <property type="project" value="GOC"/>
</dbReference>
<name>A0A4P9WQV5_9FUNG</name>
<dbReference type="Gene3D" id="3.40.50.300">
    <property type="entry name" value="P-loop containing nucleotide triphosphate hydrolases"/>
    <property type="match status" value="1"/>
</dbReference>
<dbReference type="InterPro" id="IPR050100">
    <property type="entry name" value="TRAFAC_GTPase_members"/>
</dbReference>
<comment type="subcellular location">
    <subcellularLocation>
        <location evidence="1">Cytoplasm</location>
    </subcellularLocation>
</comment>
<protein>
    <submittedName>
        <fullName evidence="8">Translation elongation factor EF1A/initiation factor IF2gamma</fullName>
    </submittedName>
</protein>
<keyword evidence="5" id="KW-0812">Transmembrane</keyword>
<evidence type="ECO:0000259" key="6">
    <source>
        <dbReference type="Pfam" id="PF03144"/>
    </source>
</evidence>
<dbReference type="FunFam" id="2.40.30.10:FF:000070">
    <property type="entry name" value="Translation elongation factor EF-1 subunit"/>
    <property type="match status" value="1"/>
</dbReference>
<dbReference type="InterPro" id="IPR009001">
    <property type="entry name" value="Transl_elong_EF1A/Init_IF2_C"/>
</dbReference>
<dbReference type="Pfam" id="PF03144">
    <property type="entry name" value="GTP_EFTU_D2"/>
    <property type="match status" value="1"/>
</dbReference>
<evidence type="ECO:0000313" key="9">
    <source>
        <dbReference type="Proteomes" id="UP000269721"/>
    </source>
</evidence>
<dbReference type="OrthoDB" id="342024at2759"/>
<feature type="non-terminal residue" evidence="8">
    <location>
        <position position="1"/>
    </location>
</feature>